<dbReference type="Pfam" id="PF02126">
    <property type="entry name" value="PTE"/>
    <property type="match status" value="1"/>
</dbReference>
<dbReference type="InterPro" id="IPR017947">
    <property type="entry name" value="AryldialkylPase_Zn-BS"/>
</dbReference>
<accession>A0A5B8LY99</accession>
<dbReference type="OrthoDB" id="9795018at2"/>
<reference evidence="6 7" key="1">
    <citation type="submission" date="2019-07" db="EMBL/GenBank/DDBJ databases">
        <title>Full genome sequence of Devosia sp. Gsoil 520.</title>
        <authorList>
            <person name="Im W.-T."/>
        </authorList>
    </citation>
    <scope>NUCLEOTIDE SEQUENCE [LARGE SCALE GENOMIC DNA]</scope>
    <source>
        <strain evidence="6 7">Gsoil 520</strain>
    </source>
</reference>
<dbReference type="Gene3D" id="3.20.20.140">
    <property type="entry name" value="Metal-dependent hydrolases"/>
    <property type="match status" value="1"/>
</dbReference>
<dbReference type="GO" id="GO:0008270">
    <property type="term" value="F:zinc ion binding"/>
    <property type="evidence" value="ECO:0007669"/>
    <property type="project" value="InterPro"/>
</dbReference>
<feature type="binding site" evidence="4">
    <location>
        <position position="166"/>
    </location>
    <ligand>
        <name>Zn(2+)</name>
        <dbReference type="ChEBI" id="CHEBI:29105"/>
        <label>2</label>
    </ligand>
</feature>
<dbReference type="PANTHER" id="PTHR10819">
    <property type="entry name" value="PHOSPHOTRIESTERASE-RELATED"/>
    <property type="match status" value="1"/>
</dbReference>
<keyword evidence="2" id="KW-0378">Hydrolase</keyword>
<evidence type="ECO:0000256" key="3">
    <source>
        <dbReference type="PIRSR" id="PIRSR601559-50"/>
    </source>
</evidence>
<feature type="modified residue" description="N6-carboxylysine" evidence="3 5">
    <location>
        <position position="133"/>
    </location>
</feature>
<evidence type="ECO:0000256" key="4">
    <source>
        <dbReference type="PIRSR" id="PIRSR601559-51"/>
    </source>
</evidence>
<dbReference type="PANTHER" id="PTHR10819:SF3">
    <property type="entry name" value="PHOSPHOTRIESTERASE-RELATED PROTEIN"/>
    <property type="match status" value="1"/>
</dbReference>
<feature type="binding site" evidence="4">
    <location>
        <position position="251"/>
    </location>
    <ligand>
        <name>Zn(2+)</name>
        <dbReference type="ChEBI" id="CHEBI:29105"/>
        <label>1</label>
    </ligand>
</feature>
<comment type="similarity">
    <text evidence="5">Belongs to the metallo-dependent hydrolases superfamily. Phosphotriesterase family.</text>
</comment>
<dbReference type="AlphaFoldDB" id="A0A5B8LY99"/>
<keyword evidence="1 4" id="KW-0479">Metal-binding</keyword>
<evidence type="ECO:0000256" key="1">
    <source>
        <dbReference type="ARBA" id="ARBA00022723"/>
    </source>
</evidence>
<feature type="binding site" evidence="4">
    <location>
        <position position="21"/>
    </location>
    <ligand>
        <name>Zn(2+)</name>
        <dbReference type="ChEBI" id="CHEBI:29105"/>
        <label>1</label>
    </ligand>
</feature>
<comment type="cofactor">
    <cofactor evidence="4">
        <name>a divalent metal cation</name>
        <dbReference type="ChEBI" id="CHEBI:60240"/>
    </cofactor>
    <text evidence="4">Binds 2 divalent metal cations per subunit.</text>
</comment>
<protein>
    <submittedName>
        <fullName evidence="6">Phosphotriesterase-related protein</fullName>
    </submittedName>
</protein>
<proteinExistence type="inferred from homology"/>
<dbReference type="InterPro" id="IPR001559">
    <property type="entry name" value="Phosphotriesterase"/>
</dbReference>
<evidence type="ECO:0000256" key="5">
    <source>
        <dbReference type="PROSITE-ProRule" id="PRU00679"/>
    </source>
</evidence>
<evidence type="ECO:0000313" key="7">
    <source>
        <dbReference type="Proteomes" id="UP000315364"/>
    </source>
</evidence>
<dbReference type="RefSeq" id="WP_146291894.1">
    <property type="nucleotide sequence ID" value="NZ_CP042304.1"/>
</dbReference>
<feature type="binding site" evidence="4">
    <location>
        <position position="194"/>
    </location>
    <ligand>
        <name>Zn(2+)</name>
        <dbReference type="ChEBI" id="CHEBI:29105"/>
        <label>2</label>
    </ligand>
</feature>
<dbReference type="InterPro" id="IPR032466">
    <property type="entry name" value="Metal_Hydrolase"/>
</dbReference>
<keyword evidence="7" id="KW-1185">Reference proteome</keyword>
<dbReference type="KEGG" id="dea:FPZ08_19085"/>
<dbReference type="PROSITE" id="PS01322">
    <property type="entry name" value="PHOSPHOTRIESTERASE_1"/>
    <property type="match status" value="1"/>
</dbReference>
<feature type="binding site" evidence="4">
    <location>
        <position position="23"/>
    </location>
    <ligand>
        <name>Zn(2+)</name>
        <dbReference type="ChEBI" id="CHEBI:29105"/>
        <label>1</label>
    </ligand>
</feature>
<organism evidence="6 7">
    <name type="scientific">Devosia ginsengisoli</name>
    <dbReference type="NCBI Taxonomy" id="400770"/>
    <lineage>
        <taxon>Bacteria</taxon>
        <taxon>Pseudomonadati</taxon>
        <taxon>Pseudomonadota</taxon>
        <taxon>Alphaproteobacteria</taxon>
        <taxon>Hyphomicrobiales</taxon>
        <taxon>Devosiaceae</taxon>
        <taxon>Devosia</taxon>
    </lineage>
</organism>
<sequence>MIVRTVLGDIDPADLGLTLGHEHIYAVPPSDVIDPDLRLDDEALAQRELELFATAGGRSVIEMTTIDYGRDAAVMTRISAASGVHLIAATGYNKGKFADRISSTLTTEAIAAWMIDEVQHGIAGSTAKAGLIKASSSLDGPGPHERRVFEAAAVAHRATNAPISTHTEKGSWAIGQVQLLGDHGVPADRILLGHLDLKPDLGYLREVAATGAFLGFDQFAKAKYLADADRIALVVALVADGHGHQIMLSGDMARRSYHQAHGGGPGFAHIPSTILPALQSAGLSSTDIEMLAVGNPRRFLAFDPVAT</sequence>
<evidence type="ECO:0000256" key="2">
    <source>
        <dbReference type="ARBA" id="ARBA00022801"/>
    </source>
</evidence>
<feature type="binding site" description="via carbamate group" evidence="4">
    <location>
        <position position="133"/>
    </location>
    <ligand>
        <name>Zn(2+)</name>
        <dbReference type="ChEBI" id="CHEBI:29105"/>
        <label>1</label>
    </ligand>
</feature>
<dbReference type="PROSITE" id="PS51347">
    <property type="entry name" value="PHOSPHOTRIESTERASE_2"/>
    <property type="match status" value="1"/>
</dbReference>
<gene>
    <name evidence="6" type="ORF">FPZ08_19085</name>
</gene>
<dbReference type="GO" id="GO:0016788">
    <property type="term" value="F:hydrolase activity, acting on ester bonds"/>
    <property type="evidence" value="ECO:0007669"/>
    <property type="project" value="InterPro"/>
</dbReference>
<dbReference type="EMBL" id="CP042304">
    <property type="protein sequence ID" value="QDZ12664.1"/>
    <property type="molecule type" value="Genomic_DNA"/>
</dbReference>
<name>A0A5B8LY99_9HYPH</name>
<dbReference type="Proteomes" id="UP000315364">
    <property type="component" value="Chromosome"/>
</dbReference>
<evidence type="ECO:0000313" key="6">
    <source>
        <dbReference type="EMBL" id="QDZ12664.1"/>
    </source>
</evidence>
<dbReference type="PIRSF" id="PIRSF016839">
    <property type="entry name" value="PhP"/>
    <property type="match status" value="1"/>
</dbReference>
<dbReference type="SUPFAM" id="SSF51556">
    <property type="entry name" value="Metallo-dependent hydrolases"/>
    <property type="match status" value="1"/>
</dbReference>
<feature type="binding site" description="via carbamate group" evidence="4">
    <location>
        <position position="133"/>
    </location>
    <ligand>
        <name>Zn(2+)</name>
        <dbReference type="ChEBI" id="CHEBI:29105"/>
        <label>2</label>
    </ligand>
</feature>